<dbReference type="Proteomes" id="UP000887540">
    <property type="component" value="Unplaced"/>
</dbReference>
<accession>A0A914CWE1</accession>
<dbReference type="AlphaFoldDB" id="A0A914CWE1"/>
<dbReference type="WBParaSite" id="ACRNAN_scaffold15549.g9998.t1">
    <property type="protein sequence ID" value="ACRNAN_scaffold15549.g9998.t1"/>
    <property type="gene ID" value="ACRNAN_scaffold15549.g9998"/>
</dbReference>
<evidence type="ECO:0000313" key="2">
    <source>
        <dbReference type="WBParaSite" id="ACRNAN_scaffold15549.g9998.t1"/>
    </source>
</evidence>
<evidence type="ECO:0000313" key="1">
    <source>
        <dbReference type="Proteomes" id="UP000887540"/>
    </source>
</evidence>
<keyword evidence="1" id="KW-1185">Reference proteome</keyword>
<proteinExistence type="predicted"/>
<protein>
    <submittedName>
        <fullName evidence="2">Uncharacterized protein</fullName>
    </submittedName>
</protein>
<organism evidence="1 2">
    <name type="scientific">Acrobeloides nanus</name>
    <dbReference type="NCBI Taxonomy" id="290746"/>
    <lineage>
        <taxon>Eukaryota</taxon>
        <taxon>Metazoa</taxon>
        <taxon>Ecdysozoa</taxon>
        <taxon>Nematoda</taxon>
        <taxon>Chromadorea</taxon>
        <taxon>Rhabditida</taxon>
        <taxon>Tylenchina</taxon>
        <taxon>Cephalobomorpha</taxon>
        <taxon>Cephaloboidea</taxon>
        <taxon>Cephalobidae</taxon>
        <taxon>Acrobeloides</taxon>
    </lineage>
</organism>
<name>A0A914CWE1_9BILA</name>
<reference evidence="2" key="1">
    <citation type="submission" date="2022-11" db="UniProtKB">
        <authorList>
            <consortium name="WormBaseParasite"/>
        </authorList>
    </citation>
    <scope>IDENTIFICATION</scope>
</reference>
<sequence length="42" mass="4739">MVSASVIDEREMEPSFRVSVNKDSFSIFNDENGDPSNEDSKE</sequence>